<evidence type="ECO:0000313" key="5">
    <source>
        <dbReference type="EMBL" id="CAF0721430.1"/>
    </source>
</evidence>
<comment type="caution">
    <text evidence="5">The sequence shown here is derived from an EMBL/GenBank/DDBJ whole genome shotgun (WGS) entry which is preliminary data.</text>
</comment>
<dbReference type="GO" id="GO:0043113">
    <property type="term" value="P:receptor clustering"/>
    <property type="evidence" value="ECO:0007669"/>
    <property type="project" value="TreeGrafter"/>
</dbReference>
<dbReference type="PANTHER" id="PTHR23119">
    <property type="entry name" value="DISCS LARGE"/>
    <property type="match status" value="1"/>
</dbReference>
<protein>
    <recommendedName>
        <fullName evidence="4">PDZ domain-containing protein</fullName>
    </recommendedName>
</protein>
<dbReference type="Gene3D" id="2.30.42.10">
    <property type="match status" value="3"/>
</dbReference>
<dbReference type="InterPro" id="IPR055414">
    <property type="entry name" value="LRR_R13L4/SHOC2-like"/>
</dbReference>
<dbReference type="SUPFAM" id="SSF50156">
    <property type="entry name" value="PDZ domain-like"/>
    <property type="match status" value="4"/>
</dbReference>
<dbReference type="InterPro" id="IPR001611">
    <property type="entry name" value="Leu-rich_rpt"/>
</dbReference>
<dbReference type="PROSITE" id="PS50106">
    <property type="entry name" value="PDZ"/>
    <property type="match status" value="3"/>
</dbReference>
<sequence length="1321" mass="148915">MFKCIPFARCNRHVESIDKRHQNLTSFPDDIVRYYRTLEELLLDSNQLHELPKGFYKLTQLRKLDISDNEIEKLSHEIGNFVNLVEFDCNRNDIQEIPDSIRYCRNLQILDISNNPLQSLPNGLTQLKALTELTLNDLSLPYLPEDIGNLVNLRCLQGRDNLLKSIPDSLCSLQKLETVDLGSNEIEEIPSLIGKLHNLKVLWLDLNQLKQIPAEIGRLKKLQYLELSENMLETIPEEVCGCVQLTDLNLAQNSIEFLPSSIGQLINLSILKLEQNQLVVLTPSIGQCVQLTELILTENLLSELPDTIGNLKQMTNLNVDRNRLTQIPESVCECESLGLLFLRDNQLSYLPDNLGYLKKLKVLDVAGNRLANLPASLATANLNAIWLAENQATGKIKMTTDFDEQAKKEVLTCYLLPQQNFHTPSMENLLQGSINTNENQSQVGVQASFALQKQASNNDLVKQATTESVRFAPESDNEEKPSHFVRTNTPHPKELMKKKEMLKQKNASITSSNQQNFVQSDSISQKSAGSTTQIQQQQQPAQLPIISPSQISQPEEVENNQIEEVNQDQNQDEEQSYVTKHVDFKLNSNSESIEQEVENHEEDEDESSSMNSSGHCRLRRRDTPHHLKGARVNSPTNKVQQLDPNEMREILERYVQTQNSPSSQLPPPPAPLPRTIQKPKPATQFIPDDLKYEELKKNVQLVIHINRSGNTGLGIRIAGGKGTATPFKEDDDGIFITRILPNSPARKTGLKIGDKLIKVNQTNLNDLTHGQAVEALKEAVQLGEQIQLQIIQDLDTKKLFFLKIHDLDEESNQVGFRINHNYNTYEQREVEIIHIGDHKRFAQLQKGDILLQINGINVDSMLEKDLQKYILNTSRPKENLEYQIKYLSIYRPYVEGLDEEEVETNELNGNEIPESEYDIEEIRIIKQNGAMGLSIVGGGNVACHPFGIDKPGIFISKIVVDGAASKTNLRVGDRLLKVNGIDVTHMAHDECVEELKRNSQQVVLLVSHDPQPSGMQEVVLNRSHPDETLGIRINGGIENKSANPYDQTDEGIFIVNIIPNTLAHKDGRLQVGTRIMEVNGHSLLGVKLCEAQGYLVKSSELVYMVVCDGFNHITPVNLLTPVAQPFPLTSPTSLPQNGYISETPKLSETILNGKSNGHVCNYDNLRDIETDELKTPEPLPPTNRLITPVMKLNNNSTPNSNQLSDKSLMNNIMNKSQNDSKSQSMFVTSNGNTPITSKPNDSVRSFKDKMQFFETCKSGSDIVNKPQRKFSYLQEHEIQKLKQEEEKKISLLSQDEILSLSRVDYNDDITKLKDYATFFSN</sequence>
<feature type="compositionally biased region" description="Polar residues" evidence="3">
    <location>
        <begin position="633"/>
        <end position="643"/>
    </location>
</feature>
<feature type="compositionally biased region" description="Acidic residues" evidence="3">
    <location>
        <begin position="593"/>
        <end position="607"/>
    </location>
</feature>
<feature type="domain" description="PDZ" evidence="4">
    <location>
        <begin position="1017"/>
        <end position="1106"/>
    </location>
</feature>
<dbReference type="GO" id="GO:0030054">
    <property type="term" value="C:cell junction"/>
    <property type="evidence" value="ECO:0007669"/>
    <property type="project" value="TreeGrafter"/>
</dbReference>
<organism evidence="5 6">
    <name type="scientific">Brachionus calyciflorus</name>
    <dbReference type="NCBI Taxonomy" id="104777"/>
    <lineage>
        <taxon>Eukaryota</taxon>
        <taxon>Metazoa</taxon>
        <taxon>Spiralia</taxon>
        <taxon>Gnathifera</taxon>
        <taxon>Rotifera</taxon>
        <taxon>Eurotatoria</taxon>
        <taxon>Monogononta</taxon>
        <taxon>Pseudotrocha</taxon>
        <taxon>Ploima</taxon>
        <taxon>Brachionidae</taxon>
        <taxon>Brachionus</taxon>
    </lineage>
</organism>
<dbReference type="SMART" id="SM00365">
    <property type="entry name" value="LRR_SD22"/>
    <property type="match status" value="4"/>
</dbReference>
<dbReference type="OrthoDB" id="2187496at2759"/>
<dbReference type="GO" id="GO:0016323">
    <property type="term" value="C:basolateral plasma membrane"/>
    <property type="evidence" value="ECO:0007669"/>
    <property type="project" value="TreeGrafter"/>
</dbReference>
<dbReference type="InterPro" id="IPR003591">
    <property type="entry name" value="Leu-rich_rpt_typical-subtyp"/>
</dbReference>
<feature type="compositionally biased region" description="Polar residues" evidence="3">
    <location>
        <begin position="505"/>
        <end position="532"/>
    </location>
</feature>
<dbReference type="SUPFAM" id="SSF52047">
    <property type="entry name" value="RNI-like"/>
    <property type="match status" value="1"/>
</dbReference>
<feature type="compositionally biased region" description="Basic and acidic residues" evidence="3">
    <location>
        <begin position="491"/>
        <end position="503"/>
    </location>
</feature>
<dbReference type="GO" id="GO:0045197">
    <property type="term" value="P:establishment or maintenance of epithelial cell apical/basal polarity"/>
    <property type="evidence" value="ECO:0007669"/>
    <property type="project" value="TreeGrafter"/>
</dbReference>
<feature type="region of interest" description="Disordered" evidence="3">
    <location>
        <begin position="1222"/>
        <end position="1242"/>
    </location>
</feature>
<dbReference type="PROSITE" id="PS51450">
    <property type="entry name" value="LRR"/>
    <property type="match status" value="4"/>
</dbReference>
<dbReference type="InterPro" id="IPR036034">
    <property type="entry name" value="PDZ_sf"/>
</dbReference>
<dbReference type="SMART" id="SM00369">
    <property type="entry name" value="LRR_TYP"/>
    <property type="match status" value="13"/>
</dbReference>
<reference evidence="5" key="1">
    <citation type="submission" date="2021-02" db="EMBL/GenBank/DDBJ databases">
        <authorList>
            <person name="Nowell W R."/>
        </authorList>
    </citation>
    <scope>NUCLEOTIDE SEQUENCE</scope>
    <source>
        <strain evidence="5">Ploen Becks lab</strain>
    </source>
</reference>
<dbReference type="SMART" id="SM00364">
    <property type="entry name" value="LRR_BAC"/>
    <property type="match status" value="9"/>
</dbReference>
<feature type="region of interest" description="Disordered" evidence="3">
    <location>
        <begin position="656"/>
        <end position="681"/>
    </location>
</feature>
<feature type="region of interest" description="Disordered" evidence="3">
    <location>
        <begin position="471"/>
        <end position="542"/>
    </location>
</feature>
<feature type="compositionally biased region" description="Basic residues" evidence="3">
    <location>
        <begin position="616"/>
        <end position="629"/>
    </location>
</feature>
<dbReference type="InterPro" id="IPR032675">
    <property type="entry name" value="LRR_dom_sf"/>
</dbReference>
<gene>
    <name evidence="5" type="ORF">OXX778_LOCUS2189</name>
</gene>
<dbReference type="Proteomes" id="UP000663879">
    <property type="component" value="Unassembled WGS sequence"/>
</dbReference>
<proteinExistence type="predicted"/>
<dbReference type="Pfam" id="PF23598">
    <property type="entry name" value="LRR_14"/>
    <property type="match status" value="1"/>
</dbReference>
<evidence type="ECO:0000256" key="3">
    <source>
        <dbReference type="SAM" id="MobiDB-lite"/>
    </source>
</evidence>
<feature type="domain" description="PDZ" evidence="4">
    <location>
        <begin position="702"/>
        <end position="779"/>
    </location>
</feature>
<evidence type="ECO:0000256" key="1">
    <source>
        <dbReference type="ARBA" id="ARBA00022614"/>
    </source>
</evidence>
<feature type="domain" description="PDZ" evidence="4">
    <location>
        <begin position="921"/>
        <end position="1010"/>
    </location>
</feature>
<dbReference type="Pfam" id="PF00595">
    <property type="entry name" value="PDZ"/>
    <property type="match status" value="3"/>
</dbReference>
<dbReference type="InterPro" id="IPR050614">
    <property type="entry name" value="Synaptic_Scaffolding_LAP-MAGUK"/>
</dbReference>
<evidence type="ECO:0000259" key="4">
    <source>
        <dbReference type="PROSITE" id="PS50106"/>
    </source>
</evidence>
<dbReference type="FunFam" id="3.80.10.10:FF:000779">
    <property type="entry name" value="Probable inactive serine/threonine-protein kinase DDB_G0278909"/>
    <property type="match status" value="1"/>
</dbReference>
<dbReference type="Pfam" id="PF00560">
    <property type="entry name" value="LRR_1"/>
    <property type="match status" value="1"/>
</dbReference>
<feature type="compositionally biased region" description="Low complexity" evidence="3">
    <location>
        <begin position="533"/>
        <end position="542"/>
    </location>
</feature>
<dbReference type="InterPro" id="IPR001478">
    <property type="entry name" value="PDZ"/>
</dbReference>
<feature type="region of interest" description="Disordered" evidence="3">
    <location>
        <begin position="592"/>
        <end position="643"/>
    </location>
</feature>
<name>A0A813MK43_9BILA</name>
<accession>A0A813MK43</accession>
<dbReference type="GO" id="GO:0097120">
    <property type="term" value="P:receptor localization to synapse"/>
    <property type="evidence" value="ECO:0007669"/>
    <property type="project" value="TreeGrafter"/>
</dbReference>
<keyword evidence="1" id="KW-0433">Leucine-rich repeat</keyword>
<dbReference type="Gene3D" id="3.80.10.10">
    <property type="entry name" value="Ribonuclease Inhibitor"/>
    <property type="match status" value="3"/>
</dbReference>
<evidence type="ECO:0000313" key="6">
    <source>
        <dbReference type="Proteomes" id="UP000663879"/>
    </source>
</evidence>
<keyword evidence="6" id="KW-1185">Reference proteome</keyword>
<dbReference type="EMBL" id="CAJNOC010000163">
    <property type="protein sequence ID" value="CAF0721430.1"/>
    <property type="molecule type" value="Genomic_DNA"/>
</dbReference>
<dbReference type="PANTHER" id="PTHR23119:SF44">
    <property type="entry name" value="PROTEIN LAP4"/>
    <property type="match status" value="1"/>
</dbReference>
<dbReference type="Pfam" id="PF13855">
    <property type="entry name" value="LRR_8"/>
    <property type="match status" value="2"/>
</dbReference>
<evidence type="ECO:0000256" key="2">
    <source>
        <dbReference type="ARBA" id="ARBA00022737"/>
    </source>
</evidence>
<dbReference type="GO" id="GO:0098609">
    <property type="term" value="P:cell-cell adhesion"/>
    <property type="evidence" value="ECO:0007669"/>
    <property type="project" value="TreeGrafter"/>
</dbReference>
<dbReference type="SMART" id="SM00228">
    <property type="entry name" value="PDZ"/>
    <property type="match status" value="4"/>
</dbReference>
<dbReference type="GO" id="GO:0019901">
    <property type="term" value="F:protein kinase binding"/>
    <property type="evidence" value="ECO:0007669"/>
    <property type="project" value="TreeGrafter"/>
</dbReference>
<dbReference type="CDD" id="cd06702">
    <property type="entry name" value="PDZ3_Scribble-like"/>
    <property type="match status" value="1"/>
</dbReference>
<keyword evidence="2" id="KW-0677">Repeat</keyword>